<evidence type="ECO:0000313" key="14">
    <source>
        <dbReference type="Proteomes" id="UP000626244"/>
    </source>
</evidence>
<evidence type="ECO:0000256" key="9">
    <source>
        <dbReference type="ARBA" id="ARBA00029908"/>
    </source>
</evidence>
<evidence type="ECO:0000256" key="6">
    <source>
        <dbReference type="ARBA" id="ARBA00022679"/>
    </source>
</evidence>
<dbReference type="InterPro" id="IPR050893">
    <property type="entry name" value="Sugar_PTS"/>
</dbReference>
<evidence type="ECO:0000256" key="10">
    <source>
        <dbReference type="ARBA" id="ARBA00030956"/>
    </source>
</evidence>
<dbReference type="PANTHER" id="PTHR30181">
    <property type="entry name" value="MANNITOL PERMEASE IIC COMPONENT"/>
    <property type="match status" value="1"/>
</dbReference>
<evidence type="ECO:0000256" key="2">
    <source>
        <dbReference type="ARBA" id="ARBA00014783"/>
    </source>
</evidence>
<keyword evidence="14" id="KW-1185">Reference proteome</keyword>
<dbReference type="GO" id="GO:0009401">
    <property type="term" value="P:phosphoenolpyruvate-dependent sugar phosphotransferase system"/>
    <property type="evidence" value="ECO:0007669"/>
    <property type="project" value="UniProtKB-KW"/>
</dbReference>
<keyword evidence="8" id="KW-0418">Kinase</keyword>
<dbReference type="InterPro" id="IPR002178">
    <property type="entry name" value="PTS_EIIA_type-2_dom"/>
</dbReference>
<keyword evidence="5" id="KW-0762">Sugar transport</keyword>
<dbReference type="Proteomes" id="UP000626244">
    <property type="component" value="Unassembled WGS sequence"/>
</dbReference>
<organism evidence="13 14">
    <name type="scientific">Gottfriedia solisilvae</name>
    <dbReference type="NCBI Taxonomy" id="1516104"/>
    <lineage>
        <taxon>Bacteria</taxon>
        <taxon>Bacillati</taxon>
        <taxon>Bacillota</taxon>
        <taxon>Bacilli</taxon>
        <taxon>Bacillales</taxon>
        <taxon>Bacillaceae</taxon>
        <taxon>Gottfriedia</taxon>
    </lineage>
</organism>
<dbReference type="CDD" id="cd00211">
    <property type="entry name" value="PTS_IIA_fru"/>
    <property type="match status" value="1"/>
</dbReference>
<protein>
    <recommendedName>
        <fullName evidence="2">Mannitol-specific phosphotransferase enzyme IIA component</fullName>
    </recommendedName>
    <alternativeName>
        <fullName evidence="10">EIIA</fullName>
    </alternativeName>
    <alternativeName>
        <fullName evidence="11">EIII</fullName>
    </alternativeName>
    <alternativeName>
        <fullName evidence="9">PTS system mannitol-specific EIIA component</fullName>
    </alternativeName>
</protein>
<name>A0A8J3ANK6_9BACI</name>
<dbReference type="RefSeq" id="WP_087998414.1">
    <property type="nucleotide sequence ID" value="NZ_BMHB01000001.1"/>
</dbReference>
<evidence type="ECO:0000256" key="11">
    <source>
        <dbReference type="ARBA" id="ARBA00030962"/>
    </source>
</evidence>
<dbReference type="GO" id="GO:0016301">
    <property type="term" value="F:kinase activity"/>
    <property type="evidence" value="ECO:0007669"/>
    <property type="project" value="UniProtKB-KW"/>
</dbReference>
<evidence type="ECO:0000256" key="5">
    <source>
        <dbReference type="ARBA" id="ARBA00022597"/>
    </source>
</evidence>
<evidence type="ECO:0000259" key="12">
    <source>
        <dbReference type="PROSITE" id="PS51094"/>
    </source>
</evidence>
<comment type="function">
    <text evidence="1">The phosphoenolpyruvate-dependent sugar phosphotransferase system (sugar PTS), a major carbohydrate active transport system, catalyzes the phosphorylation of incoming sugar substrates concomitantly with their translocation across the cell membrane. The enzyme II CmtAB PTS system is involved in D-mannitol transport.</text>
</comment>
<dbReference type="InterPro" id="IPR016152">
    <property type="entry name" value="PTrfase/Anion_transptr"/>
</dbReference>
<feature type="domain" description="PTS EIIA type-2" evidence="12">
    <location>
        <begin position="4"/>
        <end position="144"/>
    </location>
</feature>
<reference evidence="14" key="1">
    <citation type="journal article" date="2019" name="Int. J. Syst. Evol. Microbiol.">
        <title>The Global Catalogue of Microorganisms (GCM) 10K type strain sequencing project: providing services to taxonomists for standard genome sequencing and annotation.</title>
        <authorList>
            <consortium name="The Broad Institute Genomics Platform"/>
            <consortium name="The Broad Institute Genome Sequencing Center for Infectious Disease"/>
            <person name="Wu L."/>
            <person name="Ma J."/>
        </authorList>
    </citation>
    <scope>NUCLEOTIDE SEQUENCE [LARGE SCALE GENOMIC DNA]</scope>
    <source>
        <strain evidence="14">CGMCC 1.14993</strain>
    </source>
</reference>
<evidence type="ECO:0000313" key="13">
    <source>
        <dbReference type="EMBL" id="GGI13946.1"/>
    </source>
</evidence>
<gene>
    <name evidence="13" type="primary">mtlF</name>
    <name evidence="13" type="ORF">GCM10007380_20480</name>
</gene>
<dbReference type="PROSITE" id="PS51094">
    <property type="entry name" value="PTS_EIIA_TYPE_2"/>
    <property type="match status" value="1"/>
</dbReference>
<dbReference type="GO" id="GO:0090563">
    <property type="term" value="F:protein-phosphocysteine-sugar phosphotransferase activity"/>
    <property type="evidence" value="ECO:0007669"/>
    <property type="project" value="TreeGrafter"/>
</dbReference>
<keyword evidence="3" id="KW-0813">Transport</keyword>
<keyword evidence="7" id="KW-0598">Phosphotransferase system</keyword>
<evidence type="ECO:0000256" key="8">
    <source>
        <dbReference type="ARBA" id="ARBA00022777"/>
    </source>
</evidence>
<keyword evidence="6" id="KW-0808">Transferase</keyword>
<evidence type="ECO:0000256" key="4">
    <source>
        <dbReference type="ARBA" id="ARBA00022553"/>
    </source>
</evidence>
<dbReference type="SUPFAM" id="SSF55804">
    <property type="entry name" value="Phoshotransferase/anion transport protein"/>
    <property type="match status" value="1"/>
</dbReference>
<dbReference type="PANTHER" id="PTHR30181:SF2">
    <property type="entry name" value="PTS SYSTEM MANNITOL-SPECIFIC EIICBA COMPONENT"/>
    <property type="match status" value="1"/>
</dbReference>
<dbReference type="Gene3D" id="3.40.930.10">
    <property type="entry name" value="Mannitol-specific EII, Chain A"/>
    <property type="match status" value="1"/>
</dbReference>
<accession>A0A8J3ANK6</accession>
<dbReference type="AlphaFoldDB" id="A0A8J3ANK6"/>
<evidence type="ECO:0000256" key="1">
    <source>
        <dbReference type="ARBA" id="ARBA00002434"/>
    </source>
</evidence>
<keyword evidence="4" id="KW-0597">Phosphoprotein</keyword>
<dbReference type="Pfam" id="PF00359">
    <property type="entry name" value="PTS_EIIA_2"/>
    <property type="match status" value="1"/>
</dbReference>
<dbReference type="OrthoDB" id="1640042at2"/>
<dbReference type="GO" id="GO:0005886">
    <property type="term" value="C:plasma membrane"/>
    <property type="evidence" value="ECO:0007669"/>
    <property type="project" value="TreeGrafter"/>
</dbReference>
<dbReference type="EMBL" id="BMHB01000001">
    <property type="protein sequence ID" value="GGI13946.1"/>
    <property type="molecule type" value="Genomic_DNA"/>
</dbReference>
<comment type="caution">
    <text evidence="13">The sequence shown here is derived from an EMBL/GenBank/DDBJ whole genome shotgun (WGS) entry which is preliminary data.</text>
</comment>
<evidence type="ECO:0000256" key="3">
    <source>
        <dbReference type="ARBA" id="ARBA00022448"/>
    </source>
</evidence>
<sequence length="145" mass="15966">MIQTVLPTDNILLNVEAKTSEEAIRLAGSVLVKNGYVEETYIEKMIEREQSLTTYMGNYIAIPHGTEESKEEVITSGISVLQIPNGVEFGNGNIVKVVFGIAGKNNEHLDLLSQIAILCSEEENVHKLIAASSKEELINMFSEVE</sequence>
<proteinExistence type="predicted"/>
<dbReference type="PROSITE" id="PS00372">
    <property type="entry name" value="PTS_EIIA_TYPE_2_HIS"/>
    <property type="match status" value="1"/>
</dbReference>
<evidence type="ECO:0000256" key="7">
    <source>
        <dbReference type="ARBA" id="ARBA00022683"/>
    </source>
</evidence>